<protein>
    <submittedName>
        <fullName evidence="5">Angiotensin-converting enzyme</fullName>
    </submittedName>
</protein>
<dbReference type="InterPro" id="IPR001548">
    <property type="entry name" value="Peptidase_M2"/>
</dbReference>
<reference evidence="5 6" key="1">
    <citation type="journal article" date="2024" name="BMC Genomics">
        <title>De novo assembly and annotation of Popillia japonica's genome with initial clues to its potential as an invasive pest.</title>
        <authorList>
            <person name="Cucini C."/>
            <person name="Boschi S."/>
            <person name="Funari R."/>
            <person name="Cardaioli E."/>
            <person name="Iannotti N."/>
            <person name="Marturano G."/>
            <person name="Paoli F."/>
            <person name="Bruttini M."/>
            <person name="Carapelli A."/>
            <person name="Frati F."/>
            <person name="Nardi F."/>
        </authorList>
    </citation>
    <scope>NUCLEOTIDE SEQUENCE [LARGE SCALE GENOMIC DNA]</scope>
    <source>
        <strain evidence="5">DMR45628</strain>
    </source>
</reference>
<accession>A0AAW1KHE0</accession>
<dbReference type="GO" id="GO:0008241">
    <property type="term" value="F:peptidyl-dipeptidase activity"/>
    <property type="evidence" value="ECO:0007669"/>
    <property type="project" value="InterPro"/>
</dbReference>
<dbReference type="Proteomes" id="UP001458880">
    <property type="component" value="Unassembled WGS sequence"/>
</dbReference>
<evidence type="ECO:0000313" key="6">
    <source>
        <dbReference type="Proteomes" id="UP001458880"/>
    </source>
</evidence>
<organism evidence="5 6">
    <name type="scientific">Popillia japonica</name>
    <name type="common">Japanese beetle</name>
    <dbReference type="NCBI Taxonomy" id="7064"/>
    <lineage>
        <taxon>Eukaryota</taxon>
        <taxon>Metazoa</taxon>
        <taxon>Ecdysozoa</taxon>
        <taxon>Arthropoda</taxon>
        <taxon>Hexapoda</taxon>
        <taxon>Insecta</taxon>
        <taxon>Pterygota</taxon>
        <taxon>Neoptera</taxon>
        <taxon>Endopterygota</taxon>
        <taxon>Coleoptera</taxon>
        <taxon>Polyphaga</taxon>
        <taxon>Scarabaeiformia</taxon>
        <taxon>Scarabaeidae</taxon>
        <taxon>Rutelinae</taxon>
        <taxon>Popillia</taxon>
    </lineage>
</organism>
<keyword evidence="2" id="KW-0732">Signal</keyword>
<evidence type="ECO:0000313" key="5">
    <source>
        <dbReference type="EMBL" id="KAK9718272.1"/>
    </source>
</evidence>
<dbReference type="GO" id="GO:0016020">
    <property type="term" value="C:membrane"/>
    <property type="evidence" value="ECO:0007669"/>
    <property type="project" value="InterPro"/>
</dbReference>
<evidence type="ECO:0000256" key="2">
    <source>
        <dbReference type="ARBA" id="ARBA00022729"/>
    </source>
</evidence>
<evidence type="ECO:0000256" key="4">
    <source>
        <dbReference type="ARBA" id="ARBA00023180"/>
    </source>
</evidence>
<dbReference type="GO" id="GO:0006508">
    <property type="term" value="P:proteolysis"/>
    <property type="evidence" value="ECO:0007669"/>
    <property type="project" value="InterPro"/>
</dbReference>
<dbReference type="Pfam" id="PF01401">
    <property type="entry name" value="Peptidase_M2"/>
    <property type="match status" value="1"/>
</dbReference>
<evidence type="ECO:0000256" key="3">
    <source>
        <dbReference type="ARBA" id="ARBA00023157"/>
    </source>
</evidence>
<proteinExistence type="inferred from homology"/>
<keyword evidence="3" id="KW-1015">Disulfide bond</keyword>
<gene>
    <name evidence="5" type="ORF">QE152_g23318</name>
</gene>
<sequence length="76" mass="8714">MFSARYRKVTFTVLLTFDEELKRQVMFLRVLGDAALDEESLSELTAAVSSMSSIYNTAKVRPYEKQQCDLDTEGLR</sequence>
<name>A0AAW1KHE0_POPJA</name>
<comment type="caution">
    <text evidence="5">The sequence shown here is derived from an EMBL/GenBank/DDBJ whole genome shotgun (WGS) entry which is preliminary data.</text>
</comment>
<keyword evidence="6" id="KW-1185">Reference proteome</keyword>
<dbReference type="SUPFAM" id="SSF55486">
    <property type="entry name" value="Metalloproteases ('zincins'), catalytic domain"/>
    <property type="match status" value="1"/>
</dbReference>
<dbReference type="AlphaFoldDB" id="A0AAW1KHE0"/>
<dbReference type="GO" id="GO:0008237">
    <property type="term" value="F:metallopeptidase activity"/>
    <property type="evidence" value="ECO:0007669"/>
    <property type="project" value="InterPro"/>
</dbReference>
<comment type="similarity">
    <text evidence="1">Belongs to the peptidase M2 family.</text>
</comment>
<keyword evidence="4" id="KW-0325">Glycoprotein</keyword>
<dbReference type="EMBL" id="JASPKY010000230">
    <property type="protein sequence ID" value="KAK9718272.1"/>
    <property type="molecule type" value="Genomic_DNA"/>
</dbReference>
<evidence type="ECO:0000256" key="1">
    <source>
        <dbReference type="ARBA" id="ARBA00008139"/>
    </source>
</evidence>